<organism evidence="3 4">
    <name type="scientific">Nocardioides plantarum</name>
    <dbReference type="NCBI Taxonomy" id="29299"/>
    <lineage>
        <taxon>Bacteria</taxon>
        <taxon>Bacillati</taxon>
        <taxon>Actinomycetota</taxon>
        <taxon>Actinomycetes</taxon>
        <taxon>Propionibacteriales</taxon>
        <taxon>Nocardioidaceae</taxon>
        <taxon>Nocardioides</taxon>
    </lineage>
</organism>
<evidence type="ECO:0000313" key="4">
    <source>
        <dbReference type="Proteomes" id="UP001589750"/>
    </source>
</evidence>
<name>A0ABV5K7F5_9ACTN</name>
<dbReference type="Proteomes" id="UP001589750">
    <property type="component" value="Unassembled WGS sequence"/>
</dbReference>
<comment type="caution">
    <text evidence="3">The sequence shown here is derived from an EMBL/GenBank/DDBJ whole genome shotgun (WGS) entry which is preliminary data.</text>
</comment>
<sequence>MTDLEKHWDDLAVGPAPVDAILRRARRTSLGPAATGRRRPEDRLRRSLTTVAVLGGVAAAFVAGTIVPDAGGPDGPVAGGLGGNATPVAFHGELQAKSCDGLLASYVDRSVDLVTKDGWGDPFLVNRAASNWVQEDGLRRLDDFSTARDSVIPRSTSLDQAAGATSNFGKTSNAKSSDTGTNVQETGVDEPDSVKTDGTVLIRLRGAVLTTYDVSGDTLDQLGRLDLGDFHDGEILLAGSTVVAVGNDGSRYSPDSVQGAALGTGAGSPSPQTRVLSVSIDDPAAPRLEQTVDYDAALVAARQHGTDVRVVLSKGLPDLAFEDGATAEENRKLVERTTLDDWLPHVSVDGGESTDLLDCDRVAVPRADLAPATMAVVGFGATTPGTTDALGLAGDAPLTYESDDHLYLAASAPGSSFDGCFDCLRRTTASGSATGASDGTSHVYDFTVDGTGATYVGAGEVEGSIRDRWSMDEYDGVLRVAVGPSTETADASSIVTLRAQGEELVEIGRIDDLGANEDIKAVRWFDGLALVVTFRQIDPLYAVDLTDPTKPVLEGELKIPGFSSYLHPLSSVRVLGIGSDGRNRAQAGFFDVSDLTDVRRLDKLTYAPGTQARAGDDPRQFTWVREARSALTVIARGNKGFVSELHIENGRMTNTMTEVEYGRDVDAVRLVQVGDGKVVLVTGEDVRFFPLA</sequence>
<protein>
    <submittedName>
        <fullName evidence="3">Beta-propeller domain-containing protein</fullName>
    </submittedName>
</protein>
<proteinExistence type="predicted"/>
<evidence type="ECO:0000313" key="3">
    <source>
        <dbReference type="EMBL" id="MFB9312682.1"/>
    </source>
</evidence>
<dbReference type="Pfam" id="PF09826">
    <property type="entry name" value="Beta_propel"/>
    <property type="match status" value="1"/>
</dbReference>
<dbReference type="RefSeq" id="WP_140008147.1">
    <property type="nucleotide sequence ID" value="NZ_JBHMDG010000008.1"/>
</dbReference>
<keyword evidence="2" id="KW-0812">Transmembrane</keyword>
<keyword evidence="4" id="KW-1185">Reference proteome</keyword>
<dbReference type="InterPro" id="IPR019198">
    <property type="entry name" value="Beta_propeller_containing"/>
</dbReference>
<dbReference type="EMBL" id="JBHMDG010000008">
    <property type="protein sequence ID" value="MFB9312682.1"/>
    <property type="molecule type" value="Genomic_DNA"/>
</dbReference>
<feature type="transmembrane region" description="Helical" evidence="2">
    <location>
        <begin position="47"/>
        <end position="67"/>
    </location>
</feature>
<feature type="region of interest" description="Disordered" evidence="1">
    <location>
        <begin position="158"/>
        <end position="192"/>
    </location>
</feature>
<evidence type="ECO:0000256" key="1">
    <source>
        <dbReference type="SAM" id="MobiDB-lite"/>
    </source>
</evidence>
<feature type="compositionally biased region" description="Polar residues" evidence="1">
    <location>
        <begin position="158"/>
        <end position="185"/>
    </location>
</feature>
<keyword evidence="2" id="KW-0472">Membrane</keyword>
<evidence type="ECO:0000256" key="2">
    <source>
        <dbReference type="SAM" id="Phobius"/>
    </source>
</evidence>
<gene>
    <name evidence="3" type="ORF">ACFFRI_06460</name>
</gene>
<keyword evidence="2" id="KW-1133">Transmembrane helix</keyword>
<accession>A0ABV5K7F5</accession>
<reference evidence="3 4" key="1">
    <citation type="submission" date="2024-09" db="EMBL/GenBank/DDBJ databases">
        <authorList>
            <person name="Sun Q."/>
            <person name="Mori K."/>
        </authorList>
    </citation>
    <scope>NUCLEOTIDE SEQUENCE [LARGE SCALE GENOMIC DNA]</scope>
    <source>
        <strain evidence="3 4">JCM 9626</strain>
    </source>
</reference>